<dbReference type="Pfam" id="PF05119">
    <property type="entry name" value="Terminase_4"/>
    <property type="match status" value="1"/>
</dbReference>
<reference evidence="2 3" key="1">
    <citation type="submission" date="2022-07" db="EMBL/GenBank/DDBJ databases">
        <title>Degradation activity of malathion, p-nitrophenol and potential low-temperature adaptation strategy of Rhodococcus sp. FXJ9.536.</title>
        <authorList>
            <person name="Huang J."/>
            <person name="Huang Y."/>
        </authorList>
    </citation>
    <scope>NUCLEOTIDE SEQUENCE [LARGE SCALE GENOMIC DNA]</scope>
    <source>
        <strain evidence="2 3">FXJ9.536</strain>
    </source>
</reference>
<evidence type="ECO:0000313" key="2">
    <source>
        <dbReference type="EMBL" id="MCQ4119874.1"/>
    </source>
</evidence>
<proteinExistence type="predicted"/>
<gene>
    <name evidence="2" type="ORF">NOF53_11945</name>
</gene>
<organism evidence="2 3">
    <name type="scientific">Rhodococcus tibetensis</name>
    <dbReference type="NCBI Taxonomy" id="2965064"/>
    <lineage>
        <taxon>Bacteria</taxon>
        <taxon>Bacillati</taxon>
        <taxon>Actinomycetota</taxon>
        <taxon>Actinomycetes</taxon>
        <taxon>Mycobacteriales</taxon>
        <taxon>Nocardiaceae</taxon>
        <taxon>Rhodococcus</taxon>
    </lineage>
</organism>
<dbReference type="RefSeq" id="WP_255968432.1">
    <property type="nucleotide sequence ID" value="NZ_JANFQF010000008.1"/>
</dbReference>
<evidence type="ECO:0000313" key="3">
    <source>
        <dbReference type="Proteomes" id="UP001524501"/>
    </source>
</evidence>
<dbReference type="EMBL" id="JANFQF010000008">
    <property type="protein sequence ID" value="MCQ4119874.1"/>
    <property type="molecule type" value="Genomic_DNA"/>
</dbReference>
<dbReference type="Proteomes" id="UP001524501">
    <property type="component" value="Unassembled WGS sequence"/>
</dbReference>
<feature type="region of interest" description="Disordered" evidence="1">
    <location>
        <begin position="143"/>
        <end position="164"/>
    </location>
</feature>
<evidence type="ECO:0000256" key="1">
    <source>
        <dbReference type="SAM" id="MobiDB-lite"/>
    </source>
</evidence>
<feature type="region of interest" description="Disordered" evidence="1">
    <location>
        <begin position="1"/>
        <end position="43"/>
    </location>
</feature>
<protein>
    <submittedName>
        <fullName evidence="2">Phage terminase small subunit P27 family</fullName>
    </submittedName>
</protein>
<feature type="compositionally biased region" description="Basic and acidic residues" evidence="1">
    <location>
        <begin position="145"/>
        <end position="155"/>
    </location>
</feature>
<comment type="caution">
    <text evidence="2">The sequence shown here is derived from an EMBL/GenBank/DDBJ whole genome shotgun (WGS) entry which is preliminary data.</text>
</comment>
<accession>A0ABT1QC70</accession>
<name>A0ABT1QC70_9NOCA</name>
<keyword evidence="3" id="KW-1185">Reference proteome</keyword>
<dbReference type="NCBIfam" id="TIGR01558">
    <property type="entry name" value="sm_term_P27"/>
    <property type="match status" value="1"/>
</dbReference>
<dbReference type="InterPro" id="IPR006448">
    <property type="entry name" value="Phage_term_ssu_P27"/>
</dbReference>
<sequence>MPGPSPAPANIRLLKGRSEGHDVAGRPVAPPPPFKRLPPKPPTWLSREAKAEWRRILPELTRLDLVKKEDRASLTAYCETWATWVDAVRSVRRDGAVVKNTSTRKDGTETTWYTKNPSVSVMEKASQQLRSWAQEFGLTPSAEGRLVRDGARSNAEEDSENPFQ</sequence>
<feature type="compositionally biased region" description="Pro residues" evidence="1">
    <location>
        <begin position="28"/>
        <end position="42"/>
    </location>
</feature>